<dbReference type="GO" id="GO:0005385">
    <property type="term" value="F:zinc ion transmembrane transporter activity"/>
    <property type="evidence" value="ECO:0007669"/>
    <property type="project" value="TreeGrafter"/>
</dbReference>
<evidence type="ECO:0000313" key="8">
    <source>
        <dbReference type="Proteomes" id="UP001461498"/>
    </source>
</evidence>
<protein>
    <recommendedName>
        <fullName evidence="9">Solute carrier family 39 member 8</fullName>
    </recommendedName>
</protein>
<dbReference type="PANTHER" id="PTHR12191:SF37">
    <property type="entry name" value="ZINC TRANSPORTER FOI"/>
    <property type="match status" value="1"/>
</dbReference>
<dbReference type="GO" id="GO:0030003">
    <property type="term" value="P:intracellular monoatomic cation homeostasis"/>
    <property type="evidence" value="ECO:0007669"/>
    <property type="project" value="TreeGrafter"/>
</dbReference>
<comment type="subcellular location">
    <subcellularLocation>
        <location evidence="1">Membrane</location>
        <topology evidence="1">Multi-pass membrane protein</topology>
    </subcellularLocation>
</comment>
<evidence type="ECO:0008006" key="9">
    <source>
        <dbReference type="Google" id="ProtNLM"/>
    </source>
</evidence>
<comment type="caution">
    <text evidence="7">The sequence shown here is derived from an EMBL/GenBank/DDBJ whole genome shotgun (WGS) entry which is preliminary data.</text>
</comment>
<comment type="similarity">
    <text evidence="2">Belongs to the ZIP transporter (TC 2.A.5) family.</text>
</comment>
<organism evidence="7 8">
    <name type="scientific">Rhynocoris fuscipes</name>
    <dbReference type="NCBI Taxonomy" id="488301"/>
    <lineage>
        <taxon>Eukaryota</taxon>
        <taxon>Metazoa</taxon>
        <taxon>Ecdysozoa</taxon>
        <taxon>Arthropoda</taxon>
        <taxon>Hexapoda</taxon>
        <taxon>Insecta</taxon>
        <taxon>Pterygota</taxon>
        <taxon>Neoptera</taxon>
        <taxon>Paraneoptera</taxon>
        <taxon>Hemiptera</taxon>
        <taxon>Heteroptera</taxon>
        <taxon>Panheteroptera</taxon>
        <taxon>Cimicomorpha</taxon>
        <taxon>Reduviidae</taxon>
        <taxon>Harpactorinae</taxon>
        <taxon>Harpactorini</taxon>
        <taxon>Rhynocoris</taxon>
    </lineage>
</organism>
<feature type="transmembrane region" description="Helical" evidence="6">
    <location>
        <begin position="235"/>
        <end position="255"/>
    </location>
</feature>
<accession>A0AAW1DRW4</accession>
<dbReference type="GO" id="GO:0005886">
    <property type="term" value="C:plasma membrane"/>
    <property type="evidence" value="ECO:0007669"/>
    <property type="project" value="TreeGrafter"/>
</dbReference>
<dbReference type="PANTHER" id="PTHR12191">
    <property type="entry name" value="SOLUTE CARRIER FAMILY 39"/>
    <property type="match status" value="1"/>
</dbReference>
<feature type="transmembrane region" description="Helical" evidence="6">
    <location>
        <begin position="261"/>
        <end position="280"/>
    </location>
</feature>
<feature type="transmembrane region" description="Helical" evidence="6">
    <location>
        <begin position="31"/>
        <end position="53"/>
    </location>
</feature>
<reference evidence="7 8" key="1">
    <citation type="submission" date="2022-12" db="EMBL/GenBank/DDBJ databases">
        <title>Chromosome-level genome assembly of true bugs.</title>
        <authorList>
            <person name="Ma L."/>
            <person name="Li H."/>
        </authorList>
    </citation>
    <scope>NUCLEOTIDE SEQUENCE [LARGE SCALE GENOMIC DNA]</scope>
    <source>
        <strain evidence="7">Lab_2022b</strain>
    </source>
</reference>
<sequence>MVVSVPPNLSNDQLLLDLFNIDSEKPTNLEVWILGFASVAIISLSGVTGAILWPVMNSPLYKYIMAMLIGLATGTLTATALFQLIPEAFQLATPVEDYLNTAVFGWFSIWIIFVIEAISKLAFKKSKDISKEKELAAKDETILLKESLQNSAHDNQPYTDLEKKGHEKVGAVAWMIIFGDGLHNFIDGVTIGAGYSQSVATGIGLSLAIACEEFPHELGDFAILLQSGMSITRALCFNFLSACTAFVGLILGIALGQLEEAHYIFAFAGGLFLYISLTHLIPEQKSMLKERLKKGKKHCFVYLILQNLGMILGGTLIYFITRYNDVITGMR</sequence>
<dbReference type="Proteomes" id="UP001461498">
    <property type="component" value="Unassembled WGS sequence"/>
</dbReference>
<proteinExistence type="inferred from homology"/>
<keyword evidence="5 6" id="KW-0472">Membrane</keyword>
<evidence type="ECO:0000256" key="4">
    <source>
        <dbReference type="ARBA" id="ARBA00022989"/>
    </source>
</evidence>
<evidence type="ECO:0000313" key="7">
    <source>
        <dbReference type="EMBL" id="KAK9512635.1"/>
    </source>
</evidence>
<gene>
    <name evidence="7" type="ORF">O3M35_001014</name>
</gene>
<dbReference type="Pfam" id="PF02535">
    <property type="entry name" value="Zip"/>
    <property type="match status" value="1"/>
</dbReference>
<feature type="transmembrane region" description="Helical" evidence="6">
    <location>
        <begin position="300"/>
        <end position="321"/>
    </location>
</feature>
<evidence type="ECO:0000256" key="3">
    <source>
        <dbReference type="ARBA" id="ARBA00022692"/>
    </source>
</evidence>
<name>A0AAW1DRW4_9HEMI</name>
<dbReference type="InterPro" id="IPR050799">
    <property type="entry name" value="ZIP_Transporter"/>
</dbReference>
<dbReference type="GO" id="GO:0140410">
    <property type="term" value="F:monoatomic cation:bicarbonate symporter activity"/>
    <property type="evidence" value="ECO:0007669"/>
    <property type="project" value="TreeGrafter"/>
</dbReference>
<keyword evidence="4 6" id="KW-1133">Transmembrane helix</keyword>
<dbReference type="EMBL" id="JAPXFL010000001">
    <property type="protein sequence ID" value="KAK9512635.1"/>
    <property type="molecule type" value="Genomic_DNA"/>
</dbReference>
<evidence type="ECO:0000256" key="2">
    <source>
        <dbReference type="ARBA" id="ARBA00006939"/>
    </source>
</evidence>
<evidence type="ECO:0000256" key="1">
    <source>
        <dbReference type="ARBA" id="ARBA00004141"/>
    </source>
</evidence>
<dbReference type="AlphaFoldDB" id="A0AAW1DRW4"/>
<feature type="transmembrane region" description="Helical" evidence="6">
    <location>
        <begin position="60"/>
        <end position="82"/>
    </location>
</feature>
<keyword evidence="3 6" id="KW-0812">Transmembrane</keyword>
<evidence type="ECO:0000256" key="6">
    <source>
        <dbReference type="SAM" id="Phobius"/>
    </source>
</evidence>
<dbReference type="InterPro" id="IPR003689">
    <property type="entry name" value="ZIP"/>
</dbReference>
<dbReference type="GO" id="GO:0071578">
    <property type="term" value="P:zinc ion import across plasma membrane"/>
    <property type="evidence" value="ECO:0007669"/>
    <property type="project" value="TreeGrafter"/>
</dbReference>
<feature type="transmembrane region" description="Helical" evidence="6">
    <location>
        <begin position="102"/>
        <end position="123"/>
    </location>
</feature>
<keyword evidence="8" id="KW-1185">Reference proteome</keyword>
<evidence type="ECO:0000256" key="5">
    <source>
        <dbReference type="ARBA" id="ARBA00023136"/>
    </source>
</evidence>